<comment type="caution">
    <text evidence="1">The sequence shown here is derived from an EMBL/GenBank/DDBJ whole genome shotgun (WGS) entry which is preliminary data.</text>
</comment>
<proteinExistence type="predicted"/>
<reference evidence="1" key="1">
    <citation type="journal article" date="2021" name="Genome Biol. Evol.">
        <title>A High-Quality Reference Genome for a Parasitic Bivalve with Doubly Uniparental Inheritance (Bivalvia: Unionida).</title>
        <authorList>
            <person name="Smith C.H."/>
        </authorList>
    </citation>
    <scope>NUCLEOTIDE SEQUENCE</scope>
    <source>
        <strain evidence="1">CHS0354</strain>
    </source>
</reference>
<sequence>MSCGGGTRYRSRELCCKSGLEWDACVRDCGLSDSGSRDSSDCNTVCYNDGSYDGGSCHCRPEWAGYCCSD</sequence>
<gene>
    <name evidence="1" type="ORF">CHS0354_017088</name>
</gene>
<name>A0AAE0SC51_9BIVA</name>
<keyword evidence="2" id="KW-1185">Reference proteome</keyword>
<accession>A0AAE0SC51</accession>
<evidence type="ECO:0000313" key="1">
    <source>
        <dbReference type="EMBL" id="KAK3589122.1"/>
    </source>
</evidence>
<reference evidence="1" key="2">
    <citation type="journal article" date="2021" name="Genome Biol. Evol.">
        <title>Developing a high-quality reference genome for a parasitic bivalve with doubly uniparental inheritance (Bivalvia: Unionida).</title>
        <authorList>
            <person name="Smith C.H."/>
        </authorList>
    </citation>
    <scope>NUCLEOTIDE SEQUENCE</scope>
    <source>
        <strain evidence="1">CHS0354</strain>
        <tissue evidence="1">Mantle</tissue>
    </source>
</reference>
<dbReference type="EMBL" id="JAEAOA010001049">
    <property type="protein sequence ID" value="KAK3589122.1"/>
    <property type="molecule type" value="Genomic_DNA"/>
</dbReference>
<dbReference type="AlphaFoldDB" id="A0AAE0SC51"/>
<evidence type="ECO:0008006" key="3">
    <source>
        <dbReference type="Google" id="ProtNLM"/>
    </source>
</evidence>
<dbReference type="Proteomes" id="UP001195483">
    <property type="component" value="Unassembled WGS sequence"/>
</dbReference>
<evidence type="ECO:0000313" key="2">
    <source>
        <dbReference type="Proteomes" id="UP001195483"/>
    </source>
</evidence>
<organism evidence="1 2">
    <name type="scientific">Potamilus streckersoni</name>
    <dbReference type="NCBI Taxonomy" id="2493646"/>
    <lineage>
        <taxon>Eukaryota</taxon>
        <taxon>Metazoa</taxon>
        <taxon>Spiralia</taxon>
        <taxon>Lophotrochozoa</taxon>
        <taxon>Mollusca</taxon>
        <taxon>Bivalvia</taxon>
        <taxon>Autobranchia</taxon>
        <taxon>Heteroconchia</taxon>
        <taxon>Palaeoheterodonta</taxon>
        <taxon>Unionida</taxon>
        <taxon>Unionoidea</taxon>
        <taxon>Unionidae</taxon>
        <taxon>Ambleminae</taxon>
        <taxon>Lampsilini</taxon>
        <taxon>Potamilus</taxon>
    </lineage>
</organism>
<protein>
    <recommendedName>
        <fullName evidence="3">EGF-like domain-containing protein</fullName>
    </recommendedName>
</protein>
<reference evidence="1" key="3">
    <citation type="submission" date="2023-05" db="EMBL/GenBank/DDBJ databases">
        <authorList>
            <person name="Smith C.H."/>
        </authorList>
    </citation>
    <scope>NUCLEOTIDE SEQUENCE</scope>
    <source>
        <strain evidence="1">CHS0354</strain>
        <tissue evidence="1">Mantle</tissue>
    </source>
</reference>
<feature type="non-terminal residue" evidence="1">
    <location>
        <position position="70"/>
    </location>
</feature>